<keyword evidence="2" id="KW-1185">Reference proteome</keyword>
<accession>E7RTH4</accession>
<sequence>MIYHVPLQPETGAPPITRNPIYIYNKVKTTNDGRLAGLGEHIPTNAERLAEPLQTPKYNGC</sequence>
<dbReference type="EMBL" id="AEPE02000006">
    <property type="protein sequence ID" value="EFZ35980.1"/>
    <property type="molecule type" value="Genomic_DNA"/>
</dbReference>
<dbReference type="AlphaFoldDB" id="E7RTH4"/>
<reference evidence="1" key="1">
    <citation type="submission" date="2011-01" db="EMBL/GenBank/DDBJ databases">
        <authorList>
            <person name="Muzny D."/>
            <person name="Qin X."/>
            <person name="Buhay C."/>
            <person name="Dugan-Rocha S."/>
            <person name="Ding Y."/>
            <person name="Chen G."/>
            <person name="Hawes A."/>
            <person name="Holder M."/>
            <person name="Jhangiani S."/>
            <person name="Johnson A."/>
            <person name="Khan Z."/>
            <person name="Li Z."/>
            <person name="Liu W."/>
            <person name="Liu X."/>
            <person name="Perez L."/>
            <person name="Shen H."/>
            <person name="Wang Q."/>
            <person name="Watt J."/>
            <person name="Xi L."/>
            <person name="Xin Y."/>
            <person name="Zhou J."/>
            <person name="Deng J."/>
            <person name="Jiang H."/>
            <person name="Liu Y."/>
            <person name="Qu J."/>
            <person name="Song X.-Z."/>
            <person name="Zhang L."/>
            <person name="Villasana D."/>
            <person name="Johnson A."/>
            <person name="Liu J."/>
            <person name="Liyanage D."/>
            <person name="Lorensuhewa L."/>
            <person name="Robinson T."/>
            <person name="Song A."/>
            <person name="Song B.-B."/>
            <person name="Dinh H."/>
            <person name="Thornton R."/>
            <person name="Coyle M."/>
            <person name="Francisco L."/>
            <person name="Jackson L."/>
            <person name="Javaid M."/>
            <person name="Korchina V."/>
            <person name="Kovar C."/>
            <person name="Mata R."/>
            <person name="Mathew T."/>
            <person name="Ngo R."/>
            <person name="Nguyen L."/>
            <person name="Nguyen N."/>
            <person name="Okwuonu G."/>
            <person name="Ongeri F."/>
            <person name="Pham C."/>
            <person name="Simmons D."/>
            <person name="Wilczek-Boney K."/>
            <person name="Hale W."/>
            <person name="Jakkamsetti A."/>
            <person name="Pham P."/>
            <person name="Ruth R."/>
            <person name="San Lucas F."/>
            <person name="Warren J."/>
            <person name="Zhang J."/>
            <person name="Zhao Z."/>
            <person name="Zhou C."/>
            <person name="Zhu D."/>
            <person name="Lee S."/>
            <person name="Bess C."/>
            <person name="Blankenburg K."/>
            <person name="Forbes L."/>
            <person name="Fu Q."/>
            <person name="Gubbala S."/>
            <person name="Hirani K."/>
            <person name="Jayaseelan J.C."/>
            <person name="Lara F."/>
            <person name="Munidasa M."/>
            <person name="Palculict T."/>
            <person name="Patil S."/>
            <person name="Pu L.-L."/>
            <person name="Saada N."/>
            <person name="Tang L."/>
            <person name="Weissenberger G."/>
            <person name="Zhu Y."/>
            <person name="Hemphill L."/>
            <person name="Shang Y."/>
            <person name="Youmans B."/>
            <person name="Ayvaz T."/>
            <person name="Ross M."/>
            <person name="Santibanez J."/>
            <person name="Aqrawi P."/>
            <person name="Gross S."/>
            <person name="Joshi V."/>
            <person name="Fowler G."/>
            <person name="Nazareth L."/>
            <person name="Reid J."/>
            <person name="Worley K."/>
            <person name="Petrosino J."/>
            <person name="Highlander S."/>
            <person name="Gibbs R."/>
        </authorList>
    </citation>
    <scope>NUCLEOTIDE SEQUENCE [LARGE SCALE GENOMIC DNA]</scope>
    <source>
        <strain evidence="1">ATCC 33269</strain>
    </source>
</reference>
<dbReference type="Proteomes" id="UP000005580">
    <property type="component" value="Unassembled WGS sequence"/>
</dbReference>
<evidence type="ECO:0000313" key="2">
    <source>
        <dbReference type="Proteomes" id="UP000005580"/>
    </source>
</evidence>
<evidence type="ECO:0000313" key="1">
    <source>
        <dbReference type="EMBL" id="EFZ35980.1"/>
    </source>
</evidence>
<organism evidence="1 2">
    <name type="scientific">Hoylesella oralis ATCC 33269</name>
    <dbReference type="NCBI Taxonomy" id="873533"/>
    <lineage>
        <taxon>Bacteria</taxon>
        <taxon>Pseudomonadati</taxon>
        <taxon>Bacteroidota</taxon>
        <taxon>Bacteroidia</taxon>
        <taxon>Bacteroidales</taxon>
        <taxon>Prevotellaceae</taxon>
        <taxon>Hoylesella</taxon>
    </lineage>
</organism>
<dbReference type="HOGENOM" id="CLU_2918896_0_0_10"/>
<name>E7RTH4_9BACT</name>
<protein>
    <submittedName>
        <fullName evidence="1">Uncharacterized protein</fullName>
    </submittedName>
</protein>
<gene>
    <name evidence="1" type="ORF">HMPREF0663_12047</name>
</gene>
<proteinExistence type="predicted"/>
<comment type="caution">
    <text evidence="1">The sequence shown here is derived from an EMBL/GenBank/DDBJ whole genome shotgun (WGS) entry which is preliminary data.</text>
</comment>